<gene>
    <name evidence="1" type="ORF">EV182_004733</name>
</gene>
<evidence type="ECO:0000313" key="1">
    <source>
        <dbReference type="EMBL" id="KAJ1678121.1"/>
    </source>
</evidence>
<accession>A0ACC1HR21</accession>
<protein>
    <submittedName>
        <fullName evidence="1">Uncharacterized protein</fullName>
    </submittedName>
</protein>
<keyword evidence="2" id="KW-1185">Reference proteome</keyword>
<evidence type="ECO:0000313" key="2">
    <source>
        <dbReference type="Proteomes" id="UP001145114"/>
    </source>
</evidence>
<reference evidence="1" key="1">
    <citation type="submission" date="2022-06" db="EMBL/GenBank/DDBJ databases">
        <title>Phylogenomic reconstructions and comparative analyses of Kickxellomycotina fungi.</title>
        <authorList>
            <person name="Reynolds N.K."/>
            <person name="Stajich J.E."/>
            <person name="Barry K."/>
            <person name="Grigoriev I.V."/>
            <person name="Crous P."/>
            <person name="Smith M.E."/>
        </authorList>
    </citation>
    <scope>NUCLEOTIDE SEQUENCE</scope>
    <source>
        <strain evidence="1">RSA 2271</strain>
    </source>
</reference>
<proteinExistence type="predicted"/>
<dbReference type="Proteomes" id="UP001145114">
    <property type="component" value="Unassembled WGS sequence"/>
</dbReference>
<organism evidence="1 2">
    <name type="scientific">Spiromyces aspiralis</name>
    <dbReference type="NCBI Taxonomy" id="68401"/>
    <lineage>
        <taxon>Eukaryota</taxon>
        <taxon>Fungi</taxon>
        <taxon>Fungi incertae sedis</taxon>
        <taxon>Zoopagomycota</taxon>
        <taxon>Kickxellomycotina</taxon>
        <taxon>Kickxellomycetes</taxon>
        <taxon>Kickxellales</taxon>
        <taxon>Kickxellaceae</taxon>
        <taxon>Spiromyces</taxon>
    </lineage>
</organism>
<sequence>MASNSNTLLLKFKSLISQSPKDAHSEMLKTLGKPDHISQTLGKDAKEQATKFSPESSGVGASEHQPPTFMPGIAMTEGQPQATRFNTDHVSTGVIVPESSQPPYYAIYKDPQDPSKYLWFEIGAEGSEEIVRNIGRLD</sequence>
<dbReference type="EMBL" id="JAMZIH010001521">
    <property type="protein sequence ID" value="KAJ1678121.1"/>
    <property type="molecule type" value="Genomic_DNA"/>
</dbReference>
<comment type="caution">
    <text evidence="1">The sequence shown here is derived from an EMBL/GenBank/DDBJ whole genome shotgun (WGS) entry which is preliminary data.</text>
</comment>
<name>A0ACC1HR21_9FUNG</name>